<keyword evidence="5" id="KW-1185">Reference proteome</keyword>
<proteinExistence type="predicted"/>
<reference evidence="4" key="1">
    <citation type="journal article" date="2020" name="Fungal Divers.">
        <title>Resolving the Mortierellaceae phylogeny through synthesis of multi-gene phylogenetics and phylogenomics.</title>
        <authorList>
            <person name="Vandepol N."/>
            <person name="Liber J."/>
            <person name="Desiro A."/>
            <person name="Na H."/>
            <person name="Kennedy M."/>
            <person name="Barry K."/>
            <person name="Grigoriev I.V."/>
            <person name="Miller A.N."/>
            <person name="O'Donnell K."/>
            <person name="Stajich J.E."/>
            <person name="Bonito G."/>
        </authorList>
    </citation>
    <scope>NUCLEOTIDE SEQUENCE</scope>
    <source>
        <strain evidence="4">NVP1</strain>
    </source>
</reference>
<dbReference type="SUPFAM" id="SSF54695">
    <property type="entry name" value="POZ domain"/>
    <property type="match status" value="1"/>
</dbReference>
<dbReference type="InterPro" id="IPR000210">
    <property type="entry name" value="BTB/POZ_dom"/>
</dbReference>
<evidence type="ECO:0000313" key="5">
    <source>
        <dbReference type="Proteomes" id="UP000696485"/>
    </source>
</evidence>
<name>A0A9P5SE87_9FUNG</name>
<sequence length="287" mass="31999">MRLLMIISIVTLIGGSLLRSMLQSEDNCFEVIFRFSDQPSKSPPPSPPKRSLGEILLEKLYEDTDGQDVHFVFDDLSAFDTEATESVPDTNRDPCGPSKTPALSDEPGTKCVGQDTVLGAHKLVLRQWPYFKSMFESGFAESGAGDKTIRIKDTSFKVFGLLLRFMYTGKIPEDSKPIKLYVGDVFTEQADLSWESLYLAAHRYDIQELCQIARDNIVASLNSSGTVQFLFRSAYLFADLREPVIKHVAASCGATLASKSARETYMDHPESARIFGDLFEHIFAAKK</sequence>
<organism evidence="4 5">
    <name type="scientific">Podila minutissima</name>
    <dbReference type="NCBI Taxonomy" id="64525"/>
    <lineage>
        <taxon>Eukaryota</taxon>
        <taxon>Fungi</taxon>
        <taxon>Fungi incertae sedis</taxon>
        <taxon>Mucoromycota</taxon>
        <taxon>Mortierellomycotina</taxon>
        <taxon>Mortierellomycetes</taxon>
        <taxon>Mortierellales</taxon>
        <taxon>Mortierellaceae</taxon>
        <taxon>Podila</taxon>
    </lineage>
</organism>
<dbReference type="PROSITE" id="PS50097">
    <property type="entry name" value="BTB"/>
    <property type="match status" value="1"/>
</dbReference>
<feature type="domain" description="BTB" evidence="3">
    <location>
        <begin position="112"/>
        <end position="175"/>
    </location>
</feature>
<feature type="signal peptide" evidence="2">
    <location>
        <begin position="1"/>
        <end position="15"/>
    </location>
</feature>
<evidence type="ECO:0000256" key="1">
    <source>
        <dbReference type="SAM" id="MobiDB-lite"/>
    </source>
</evidence>
<protein>
    <recommendedName>
        <fullName evidence="3">BTB domain-containing protein</fullName>
    </recommendedName>
</protein>
<evidence type="ECO:0000313" key="4">
    <source>
        <dbReference type="EMBL" id="KAF9326815.1"/>
    </source>
</evidence>
<dbReference type="AlphaFoldDB" id="A0A9P5SE87"/>
<dbReference type="InterPro" id="IPR011333">
    <property type="entry name" value="SKP1/BTB/POZ_sf"/>
</dbReference>
<keyword evidence="2" id="KW-0732">Signal</keyword>
<gene>
    <name evidence="4" type="ORF">BG006_009801</name>
</gene>
<dbReference type="PANTHER" id="PTHR24413">
    <property type="entry name" value="SPECKLE-TYPE POZ PROTEIN"/>
    <property type="match status" value="1"/>
</dbReference>
<feature type="region of interest" description="Disordered" evidence="1">
    <location>
        <begin position="82"/>
        <end position="107"/>
    </location>
</feature>
<dbReference type="Pfam" id="PF00651">
    <property type="entry name" value="BTB"/>
    <property type="match status" value="1"/>
</dbReference>
<evidence type="ECO:0000259" key="3">
    <source>
        <dbReference type="PROSITE" id="PS50097"/>
    </source>
</evidence>
<accession>A0A9P5SE87</accession>
<dbReference type="Proteomes" id="UP000696485">
    <property type="component" value="Unassembled WGS sequence"/>
</dbReference>
<dbReference type="SMART" id="SM00225">
    <property type="entry name" value="BTB"/>
    <property type="match status" value="1"/>
</dbReference>
<feature type="chain" id="PRO_5040322972" description="BTB domain-containing protein" evidence="2">
    <location>
        <begin position="16"/>
        <end position="287"/>
    </location>
</feature>
<comment type="caution">
    <text evidence="4">The sequence shown here is derived from an EMBL/GenBank/DDBJ whole genome shotgun (WGS) entry which is preliminary data.</text>
</comment>
<dbReference type="Gene3D" id="3.30.710.10">
    <property type="entry name" value="Potassium Channel Kv1.1, Chain A"/>
    <property type="match status" value="1"/>
</dbReference>
<dbReference type="CDD" id="cd18186">
    <property type="entry name" value="BTB_POZ_ZBTB_KLHL-like"/>
    <property type="match status" value="1"/>
</dbReference>
<dbReference type="EMBL" id="JAAAUY010000733">
    <property type="protein sequence ID" value="KAF9326815.1"/>
    <property type="molecule type" value="Genomic_DNA"/>
</dbReference>
<evidence type="ECO:0000256" key="2">
    <source>
        <dbReference type="SAM" id="SignalP"/>
    </source>
</evidence>